<evidence type="ECO:0000256" key="1">
    <source>
        <dbReference type="ARBA" id="ARBA00022441"/>
    </source>
</evidence>
<dbReference type="InterPro" id="IPR015915">
    <property type="entry name" value="Kelch-typ_b-propeller"/>
</dbReference>
<evidence type="ECO:0000256" key="3">
    <source>
        <dbReference type="SAM" id="MobiDB-lite"/>
    </source>
</evidence>
<dbReference type="PANTHER" id="PTHR46375">
    <property type="entry name" value="KELCH REPEAT AND BTB DOMAIN-CONTAINING PROTEIN 13-RELATED"/>
    <property type="match status" value="1"/>
</dbReference>
<feature type="domain" description="BTB" evidence="4">
    <location>
        <begin position="87"/>
        <end position="152"/>
    </location>
</feature>
<dbReference type="SUPFAM" id="SSF117281">
    <property type="entry name" value="Kelch motif"/>
    <property type="match status" value="1"/>
</dbReference>
<dbReference type="InterPro" id="IPR006652">
    <property type="entry name" value="Kelch_1"/>
</dbReference>
<gene>
    <name evidence="6" type="primary">LOC110084426</name>
</gene>
<evidence type="ECO:0000256" key="2">
    <source>
        <dbReference type="ARBA" id="ARBA00022737"/>
    </source>
</evidence>
<sequence>MRRSAMPRGGLRPALLEGLAVVSTWLDWAQLVRGLLGCLSGAFRVLCGLLYPRVWKGPRAQRSLPEPWTRCPELRVYQGAGGRVGLLTVHTDPYSFQVDLAQLATESTYFLALSRSRMQEASERRLHLDHVPSGAFRAILEWVFWGRFSLLEEELLLAVEAASYLGMPGFLNRCWAALSSWLEPENCLSYLQFAEAVGCPELRAQVCRYLSTHLLELAVPVTGQLAPQLQEELARLRLGGPPSLCVLHKEKVSPALGGQLEALRGLYFRPLPPEEGDWRRATQLPFRAEKWSFSAAQLLNYLFLMGGYREKRGARGFAFRPAAFRYNPLTGEWSPITPLHKRRRHFSTAVMGHHIYAMGGWYLDSLLAPDSRTALYRAVERYDPWTDRWAFVSSLPMGDLSFTVSLSHDLPLCTAHGGCIYALGNVQRTGEKLLLCYHVATDTWQELLPTLTRADANLPGLYFLGGTEPLYVVGGNAQDNVVTTFSLCRHQWGPARALPKCSLAGQGLTWEGRLYMASPDLGAVLEVDLGVPDCRPLPPPPFPLFYEAFFLLHFPSTGPVEKTVGRQGGGEEEEASWAGIAST</sequence>
<dbReference type="SUPFAM" id="SSF54695">
    <property type="entry name" value="POZ domain"/>
    <property type="match status" value="1"/>
</dbReference>
<dbReference type="Gene3D" id="3.30.710.10">
    <property type="entry name" value="Potassium Channel Kv1.1, Chain A"/>
    <property type="match status" value="1"/>
</dbReference>
<dbReference type="KEGG" id="pvt:110084426"/>
<name>A0A6J0UJI7_9SAUR</name>
<dbReference type="RefSeq" id="XP_020659425.2">
    <property type="nucleotide sequence ID" value="XM_020803766.2"/>
</dbReference>
<keyword evidence="2" id="KW-0677">Repeat</keyword>
<keyword evidence="5" id="KW-1185">Reference proteome</keyword>
<dbReference type="InterPro" id="IPR011333">
    <property type="entry name" value="SKP1/BTB/POZ_sf"/>
</dbReference>
<dbReference type="PANTHER" id="PTHR46375:SF3">
    <property type="entry name" value="KELCH REPEAT AND BTB DOMAIN-CONTAINING PROTEIN 13"/>
    <property type="match status" value="1"/>
</dbReference>
<dbReference type="OrthoDB" id="45365at2759"/>
<feature type="region of interest" description="Disordered" evidence="3">
    <location>
        <begin position="562"/>
        <end position="583"/>
    </location>
</feature>
<accession>A0A6J0UJI7</accession>
<protein>
    <submittedName>
        <fullName evidence="6">Kelch repeat and BTB domain-containing protein 13-like</fullName>
    </submittedName>
</protein>
<dbReference type="SMART" id="SM00612">
    <property type="entry name" value="Kelch"/>
    <property type="match status" value="2"/>
</dbReference>
<dbReference type="AlphaFoldDB" id="A0A6J0UJI7"/>
<dbReference type="Gene3D" id="2.120.10.80">
    <property type="entry name" value="Kelch-type beta propeller"/>
    <property type="match status" value="1"/>
</dbReference>
<dbReference type="Pfam" id="PF01344">
    <property type="entry name" value="Kelch_1"/>
    <property type="match status" value="1"/>
</dbReference>
<dbReference type="InterPro" id="IPR052392">
    <property type="entry name" value="Kelch-BTB_domain-containing"/>
</dbReference>
<dbReference type="CDD" id="cd14733">
    <property type="entry name" value="BACK"/>
    <property type="match status" value="1"/>
</dbReference>
<dbReference type="Pfam" id="PF00651">
    <property type="entry name" value="BTB"/>
    <property type="match status" value="1"/>
</dbReference>
<proteinExistence type="predicted"/>
<evidence type="ECO:0000313" key="6">
    <source>
        <dbReference type="RefSeq" id="XP_020659425.2"/>
    </source>
</evidence>
<evidence type="ECO:0000259" key="4">
    <source>
        <dbReference type="PROSITE" id="PS50097"/>
    </source>
</evidence>
<dbReference type="InterPro" id="IPR000210">
    <property type="entry name" value="BTB/POZ_dom"/>
</dbReference>
<dbReference type="GeneID" id="110084426"/>
<keyword evidence="1" id="KW-0880">Kelch repeat</keyword>
<organism evidence="5 6">
    <name type="scientific">Pogona vitticeps</name>
    <name type="common">central bearded dragon</name>
    <dbReference type="NCBI Taxonomy" id="103695"/>
    <lineage>
        <taxon>Eukaryota</taxon>
        <taxon>Metazoa</taxon>
        <taxon>Chordata</taxon>
        <taxon>Craniata</taxon>
        <taxon>Vertebrata</taxon>
        <taxon>Euteleostomi</taxon>
        <taxon>Lepidosauria</taxon>
        <taxon>Squamata</taxon>
        <taxon>Bifurcata</taxon>
        <taxon>Unidentata</taxon>
        <taxon>Episquamata</taxon>
        <taxon>Toxicofera</taxon>
        <taxon>Iguania</taxon>
        <taxon>Acrodonta</taxon>
        <taxon>Agamidae</taxon>
        <taxon>Amphibolurinae</taxon>
        <taxon>Pogona</taxon>
    </lineage>
</organism>
<dbReference type="InParanoid" id="A0A6J0UJI7"/>
<dbReference type="Proteomes" id="UP001652642">
    <property type="component" value="Chromosome 5"/>
</dbReference>
<dbReference type="PROSITE" id="PS50097">
    <property type="entry name" value="BTB"/>
    <property type="match status" value="1"/>
</dbReference>
<evidence type="ECO:0000313" key="5">
    <source>
        <dbReference type="Proteomes" id="UP001652642"/>
    </source>
</evidence>
<reference evidence="6" key="1">
    <citation type="submission" date="2025-08" db="UniProtKB">
        <authorList>
            <consortium name="RefSeq"/>
        </authorList>
    </citation>
    <scope>IDENTIFICATION</scope>
</reference>